<dbReference type="PRINTS" id="PR00205">
    <property type="entry name" value="CADHERIN"/>
</dbReference>
<evidence type="ECO:0000256" key="13">
    <source>
        <dbReference type="SAM" id="Phobius"/>
    </source>
</evidence>
<name>W5KJJ2_ASTMX</name>
<dbReference type="PROSITE" id="PS50268">
    <property type="entry name" value="CADHERIN_2"/>
    <property type="match status" value="6"/>
</dbReference>
<dbReference type="Pfam" id="PF00028">
    <property type="entry name" value="Cadherin"/>
    <property type="match status" value="5"/>
</dbReference>
<feature type="compositionally biased region" description="Basic and acidic residues" evidence="12">
    <location>
        <begin position="828"/>
        <end position="842"/>
    </location>
</feature>
<evidence type="ECO:0000313" key="17">
    <source>
        <dbReference type="Proteomes" id="UP000018467"/>
    </source>
</evidence>
<evidence type="ECO:0000256" key="7">
    <source>
        <dbReference type="ARBA" id="ARBA00022889"/>
    </source>
</evidence>
<evidence type="ECO:0000256" key="12">
    <source>
        <dbReference type="SAM" id="MobiDB-lite"/>
    </source>
</evidence>
<dbReference type="HOGENOM" id="CLU_006480_1_2_1"/>
<comment type="subcellular location">
    <subcellularLocation>
        <location evidence="1">Cell membrane</location>
        <topology evidence="1">Single-pass type I membrane protein</topology>
    </subcellularLocation>
</comment>
<dbReference type="GO" id="GO:0005509">
    <property type="term" value="F:calcium ion binding"/>
    <property type="evidence" value="ECO:0007669"/>
    <property type="project" value="UniProtKB-UniRule"/>
</dbReference>
<sequence>MDFPLLAVLLLLLCARRAVPEQRAVRFEMREELRPPARIGSLSNGTVGARTTSFRLVSAATPFLRVSETDGSLMLTERVDREALCKRSVRGCVLALDVALVTGERFELVRVEVEVLDVNDHAPVFPSAELALEISEAAPLGTRLPVDPAHDPDSGTNSVQSYRLTGSGHFAVETMTRVDGVQYAELVLVRPLDRETQETHLLRLEAADGGRPPRTGSTNLTVRVLDSNDNSPSFERPLYAVELPEDAVPGHLLLQLHATDPDQGPNGQVVYDFGKQAGAEVRRLFRLDRRSGRMTLGNTVDFEEQAVYEVDVQATDLGAIPAPPTICKVIIHLQDVNDNRPEVSVAPVAPAPDGAARVSEGIAIDALVAVVTITDRDSGDNGRVACNLQGAHGHFRLRRAYEGSYAIVTAEGLDREKISQYNLSVVAEDFGTPPLRTVVQYVVVVTDVNDNAPIFSAKVYEGFIEENQLPGTYITTVVATDPDIGLNGEVSYELLDSETNTPSRFAIMNQAGHVYALQSFNHEVTPRLELRVQASDRGWPQLKSSAMLVISVVDQNDNAPAVMQPVLQNGSAEVPLPRDAGPGYVVTRIIARDADSGSNAQLTYRLAEGTESGFSIDQDTGEIYMSRRVIYDTDEEPRVTITVNDNGIPSLTSTVTIRFALTEGAPSNDNYYSDGEREEPGDWASAALVLIITLTSSSILLLVGISVYFFCGRKRKNQTRAVAETQDPADQPYTEKETNVVSLISNQTTNVFDTHTLTTRVNTGSAEIIHNSVEASSDNVEATLLYKSKYRTGVGQMDGYSTLPGYGKDSTRPITVWKGNSMVTVAARDPHISGKDSGKGDSDVNDSDSDISGEGAKKDYSTYKGLWACTSECRILGHSDRCWSPSATRASGARHLSTFSRAAPSPLNSRQGPVYYESQASRTAALQSVAESQQSQCDYIHICSPQPQRRKDSEEMETFTHSTKPIPANSPRRFTDA</sequence>
<dbReference type="AlphaFoldDB" id="W5KJJ2"/>
<organism evidence="16 17">
    <name type="scientific">Astyanax mexicanus</name>
    <name type="common">Blind cave fish</name>
    <name type="synonym">Astyanax fasciatus mexicanus</name>
    <dbReference type="NCBI Taxonomy" id="7994"/>
    <lineage>
        <taxon>Eukaryota</taxon>
        <taxon>Metazoa</taxon>
        <taxon>Chordata</taxon>
        <taxon>Craniata</taxon>
        <taxon>Vertebrata</taxon>
        <taxon>Euteleostomi</taxon>
        <taxon>Actinopterygii</taxon>
        <taxon>Neopterygii</taxon>
        <taxon>Teleostei</taxon>
        <taxon>Ostariophysi</taxon>
        <taxon>Characiformes</taxon>
        <taxon>Characoidei</taxon>
        <taxon>Acestrorhamphidae</taxon>
        <taxon>Acestrorhamphinae</taxon>
        <taxon>Astyanax</taxon>
    </lineage>
</organism>
<protein>
    <submittedName>
        <fullName evidence="16">Protocadherin 8</fullName>
    </submittedName>
</protein>
<dbReference type="GO" id="GO:0009653">
    <property type="term" value="P:anatomical structure morphogenesis"/>
    <property type="evidence" value="ECO:0007669"/>
    <property type="project" value="UniProtKB-ARBA"/>
</dbReference>
<dbReference type="FunFam" id="2.60.40.60:FF:000001">
    <property type="entry name" value="Protocadherin alpha 2"/>
    <property type="match status" value="1"/>
</dbReference>
<dbReference type="FunFam" id="2.60.40.60:FF:000007">
    <property type="entry name" value="Protocadherin alpha 2"/>
    <property type="match status" value="1"/>
</dbReference>
<keyword evidence="17" id="KW-1185">Reference proteome</keyword>
<dbReference type="InterPro" id="IPR020894">
    <property type="entry name" value="Cadherin_CS"/>
</dbReference>
<feature type="transmembrane region" description="Helical" evidence="13">
    <location>
        <begin position="683"/>
        <end position="710"/>
    </location>
</feature>
<feature type="region of interest" description="Disordered" evidence="12">
    <location>
        <begin position="945"/>
        <end position="977"/>
    </location>
</feature>
<dbReference type="InParanoid" id="W5KJJ2"/>
<proteinExistence type="predicted"/>
<feature type="domain" description="Cadherin" evidence="15">
    <location>
        <begin position="235"/>
        <end position="343"/>
    </location>
</feature>
<evidence type="ECO:0000256" key="11">
    <source>
        <dbReference type="PROSITE-ProRule" id="PRU00043"/>
    </source>
</evidence>
<accession>W5KJJ2</accession>
<dbReference type="OrthoDB" id="6252479at2759"/>
<dbReference type="InterPro" id="IPR002126">
    <property type="entry name" value="Cadherin-like_dom"/>
</dbReference>
<evidence type="ECO:0000256" key="5">
    <source>
        <dbReference type="ARBA" id="ARBA00022737"/>
    </source>
</evidence>
<dbReference type="Proteomes" id="UP000018467">
    <property type="component" value="Unassembled WGS sequence"/>
</dbReference>
<dbReference type="InterPro" id="IPR050174">
    <property type="entry name" value="Protocadherin/Cadherin-CA"/>
</dbReference>
<keyword evidence="7" id="KW-0130">Cell adhesion</keyword>
<keyword evidence="4 14" id="KW-0732">Signal</keyword>
<feature type="region of interest" description="Disordered" evidence="12">
    <location>
        <begin position="827"/>
        <end position="855"/>
    </location>
</feature>
<dbReference type="InterPro" id="IPR015919">
    <property type="entry name" value="Cadherin-like_sf"/>
</dbReference>
<evidence type="ECO:0000256" key="8">
    <source>
        <dbReference type="ARBA" id="ARBA00022989"/>
    </source>
</evidence>
<dbReference type="SMART" id="SM00112">
    <property type="entry name" value="CA"/>
    <property type="match status" value="6"/>
</dbReference>
<dbReference type="PROSITE" id="PS00232">
    <property type="entry name" value="CADHERIN_1"/>
    <property type="match status" value="3"/>
</dbReference>
<reference evidence="16" key="3">
    <citation type="submission" date="2025-08" db="UniProtKB">
        <authorList>
            <consortium name="Ensembl"/>
        </authorList>
    </citation>
    <scope>IDENTIFICATION</scope>
</reference>
<dbReference type="eggNOG" id="KOG3594">
    <property type="taxonomic scope" value="Eukaryota"/>
</dbReference>
<keyword evidence="3 13" id="KW-0812">Transmembrane</keyword>
<evidence type="ECO:0000256" key="4">
    <source>
        <dbReference type="ARBA" id="ARBA00022729"/>
    </source>
</evidence>
<dbReference type="SUPFAM" id="SSF49313">
    <property type="entry name" value="Cadherin-like"/>
    <property type="match status" value="5"/>
</dbReference>
<dbReference type="CDD" id="cd11304">
    <property type="entry name" value="Cadherin_repeat"/>
    <property type="match status" value="6"/>
</dbReference>
<keyword evidence="8 13" id="KW-1133">Transmembrane helix</keyword>
<evidence type="ECO:0000256" key="6">
    <source>
        <dbReference type="ARBA" id="ARBA00022837"/>
    </source>
</evidence>
<keyword evidence="6 11" id="KW-0106">Calcium</keyword>
<evidence type="ECO:0000259" key="15">
    <source>
        <dbReference type="PROSITE" id="PS50268"/>
    </source>
</evidence>
<dbReference type="GO" id="GO:0007156">
    <property type="term" value="P:homophilic cell adhesion via plasma membrane adhesion molecules"/>
    <property type="evidence" value="ECO:0007669"/>
    <property type="project" value="InterPro"/>
</dbReference>
<feature type="chain" id="PRO_5017481939" evidence="14">
    <location>
        <begin position="21"/>
        <end position="977"/>
    </location>
</feature>
<feature type="signal peptide" evidence="14">
    <location>
        <begin position="1"/>
        <end position="20"/>
    </location>
</feature>
<dbReference type="InterPro" id="IPR013164">
    <property type="entry name" value="Cadherin_N"/>
</dbReference>
<feature type="domain" description="Cadherin" evidence="15">
    <location>
        <begin position="568"/>
        <end position="671"/>
    </location>
</feature>
<evidence type="ECO:0000256" key="14">
    <source>
        <dbReference type="SAM" id="SignalP"/>
    </source>
</evidence>
<dbReference type="Ensembl" id="ENSAMXT00000007754.2">
    <property type="protein sequence ID" value="ENSAMXP00000007754.2"/>
    <property type="gene ID" value="ENSAMXG00000007549.2"/>
</dbReference>
<dbReference type="PANTHER" id="PTHR24028">
    <property type="entry name" value="CADHERIN-87A"/>
    <property type="match status" value="1"/>
</dbReference>
<dbReference type="FunFam" id="2.60.40.60:FF:000003">
    <property type="entry name" value="Protocadherin alpha 2"/>
    <property type="match status" value="1"/>
</dbReference>
<dbReference type="Gene3D" id="2.60.40.60">
    <property type="entry name" value="Cadherins"/>
    <property type="match status" value="6"/>
</dbReference>
<keyword evidence="10" id="KW-0325">Glycoprotein</keyword>
<feature type="domain" description="Cadherin" evidence="15">
    <location>
        <begin position="126"/>
        <end position="234"/>
    </location>
</feature>
<keyword evidence="9 13" id="KW-0472">Membrane</keyword>
<feature type="domain" description="Cadherin" evidence="15">
    <location>
        <begin position="350"/>
        <end position="455"/>
    </location>
</feature>
<feature type="domain" description="Cadherin" evidence="15">
    <location>
        <begin position="456"/>
        <end position="562"/>
    </location>
</feature>
<reference evidence="16" key="4">
    <citation type="submission" date="2025-09" db="UniProtKB">
        <authorList>
            <consortium name="Ensembl"/>
        </authorList>
    </citation>
    <scope>IDENTIFICATION</scope>
</reference>
<reference evidence="17" key="1">
    <citation type="submission" date="2013-03" db="EMBL/GenBank/DDBJ databases">
        <authorList>
            <person name="Jeffery W."/>
            <person name="Warren W."/>
            <person name="Wilson R.K."/>
        </authorList>
    </citation>
    <scope>NUCLEOTIDE SEQUENCE</scope>
    <source>
        <strain evidence="17">female</strain>
    </source>
</reference>
<evidence type="ECO:0000313" key="16">
    <source>
        <dbReference type="Ensembl" id="ENSAMXP00000007754.2"/>
    </source>
</evidence>
<dbReference type="PANTHER" id="PTHR24028:SF46">
    <property type="entry name" value="PROTOCADHERIN-8"/>
    <property type="match status" value="1"/>
</dbReference>
<dbReference type="GO" id="GO:0005886">
    <property type="term" value="C:plasma membrane"/>
    <property type="evidence" value="ECO:0007669"/>
    <property type="project" value="UniProtKB-SubCell"/>
</dbReference>
<keyword evidence="5" id="KW-0677">Repeat</keyword>
<keyword evidence="2" id="KW-1003">Cell membrane</keyword>
<dbReference type="Pfam" id="PF08266">
    <property type="entry name" value="Cadherin_2"/>
    <property type="match status" value="1"/>
</dbReference>
<dbReference type="Bgee" id="ENSAMXG00000007549">
    <property type="expression patterns" value="Expressed in brain and 1 other cell type or tissue"/>
</dbReference>
<evidence type="ECO:0000256" key="9">
    <source>
        <dbReference type="ARBA" id="ARBA00023136"/>
    </source>
</evidence>
<dbReference type="FunFam" id="2.60.40.60:FF:000120">
    <property type="entry name" value="Protocadherin 8"/>
    <property type="match status" value="1"/>
</dbReference>
<dbReference type="GeneTree" id="ENSGT00940000155219"/>
<reference evidence="17" key="2">
    <citation type="journal article" date="2014" name="Nat. Commun.">
        <title>The cavefish genome reveals candidate genes for eye loss.</title>
        <authorList>
            <person name="McGaugh S.E."/>
            <person name="Gross J.B."/>
            <person name="Aken B."/>
            <person name="Blin M."/>
            <person name="Borowsky R."/>
            <person name="Chalopin D."/>
            <person name="Hinaux H."/>
            <person name="Jeffery W.R."/>
            <person name="Keene A."/>
            <person name="Ma L."/>
            <person name="Minx P."/>
            <person name="Murphy D."/>
            <person name="O'Quin K.E."/>
            <person name="Retaux S."/>
            <person name="Rohner N."/>
            <person name="Searle S.M."/>
            <person name="Stahl B.A."/>
            <person name="Tabin C."/>
            <person name="Volff J.N."/>
            <person name="Yoshizawa M."/>
            <person name="Warren W.C."/>
        </authorList>
    </citation>
    <scope>NUCLEOTIDE SEQUENCE [LARGE SCALE GENOMIC DNA]</scope>
    <source>
        <strain evidence="17">female</strain>
    </source>
</reference>
<evidence type="ECO:0000256" key="10">
    <source>
        <dbReference type="ARBA" id="ARBA00023180"/>
    </source>
</evidence>
<feature type="domain" description="Cadherin" evidence="15">
    <location>
        <begin position="54"/>
        <end position="125"/>
    </location>
</feature>
<dbReference type="FunFam" id="2.60.40.60:FF:000002">
    <property type="entry name" value="Protocadherin alpha 2"/>
    <property type="match status" value="1"/>
</dbReference>
<evidence type="ECO:0000256" key="2">
    <source>
        <dbReference type="ARBA" id="ARBA00022475"/>
    </source>
</evidence>
<evidence type="ECO:0000256" key="1">
    <source>
        <dbReference type="ARBA" id="ARBA00004251"/>
    </source>
</evidence>
<dbReference type="FunCoup" id="W5KJJ2">
    <property type="interactions" value="245"/>
</dbReference>
<evidence type="ECO:0000256" key="3">
    <source>
        <dbReference type="ARBA" id="ARBA00022692"/>
    </source>
</evidence>